<gene>
    <name evidence="3" type="ORF">HCN51_01405</name>
</gene>
<organism evidence="3 4">
    <name type="scientific">Nonomuraea composti</name>
    <dbReference type="NCBI Taxonomy" id="2720023"/>
    <lineage>
        <taxon>Bacteria</taxon>
        <taxon>Bacillati</taxon>
        <taxon>Actinomycetota</taxon>
        <taxon>Actinomycetes</taxon>
        <taxon>Streptosporangiales</taxon>
        <taxon>Streptosporangiaceae</taxon>
        <taxon>Nonomuraea</taxon>
    </lineage>
</organism>
<dbReference type="RefSeq" id="WP_168005852.1">
    <property type="nucleotide sequence ID" value="NZ_JAATEP010000001.1"/>
</dbReference>
<reference evidence="3 4" key="1">
    <citation type="submission" date="2020-03" db="EMBL/GenBank/DDBJ databases">
        <title>WGS of actinomycetes isolated from Thailand.</title>
        <authorList>
            <person name="Thawai C."/>
        </authorList>
    </citation>
    <scope>NUCLEOTIDE SEQUENCE [LARGE SCALE GENOMIC DNA]</scope>
    <source>
        <strain evidence="3 4">FMUSA5-5</strain>
    </source>
</reference>
<dbReference type="Gene3D" id="3.90.1720.10">
    <property type="entry name" value="endopeptidase domain like (from Nostoc punctiforme)"/>
    <property type="match status" value="1"/>
</dbReference>
<proteinExistence type="predicted"/>
<evidence type="ECO:0000259" key="2">
    <source>
        <dbReference type="Pfam" id="PF05257"/>
    </source>
</evidence>
<protein>
    <submittedName>
        <fullName evidence="3">CHAP domain-containing protein</fullName>
    </submittedName>
</protein>
<evidence type="ECO:0000313" key="3">
    <source>
        <dbReference type="EMBL" id="NJP88124.1"/>
    </source>
</evidence>
<dbReference type="Proteomes" id="UP000696294">
    <property type="component" value="Unassembled WGS sequence"/>
</dbReference>
<evidence type="ECO:0000313" key="4">
    <source>
        <dbReference type="Proteomes" id="UP000696294"/>
    </source>
</evidence>
<dbReference type="InterPro" id="IPR007921">
    <property type="entry name" value="CHAP_dom"/>
</dbReference>
<feature type="chain" id="PRO_5046521704" evidence="1">
    <location>
        <begin position="33"/>
        <end position="236"/>
    </location>
</feature>
<accession>A0ABX1AVT9</accession>
<dbReference type="Pfam" id="PF05257">
    <property type="entry name" value="CHAP"/>
    <property type="match status" value="1"/>
</dbReference>
<evidence type="ECO:0000256" key="1">
    <source>
        <dbReference type="SAM" id="SignalP"/>
    </source>
</evidence>
<feature type="domain" description="Peptidase C51" evidence="2">
    <location>
        <begin position="126"/>
        <end position="210"/>
    </location>
</feature>
<keyword evidence="4" id="KW-1185">Reference proteome</keyword>
<comment type="caution">
    <text evidence="3">The sequence shown here is derived from an EMBL/GenBank/DDBJ whole genome shotgun (WGS) entry which is preliminary data.</text>
</comment>
<dbReference type="EMBL" id="JAATEP010000001">
    <property type="protein sequence ID" value="NJP88124.1"/>
    <property type="molecule type" value="Genomic_DNA"/>
</dbReference>
<name>A0ABX1AVT9_9ACTN</name>
<keyword evidence="1" id="KW-0732">Signal</keyword>
<sequence>MAKHRINAVSKTNIARAALGATVLASALGVNAMTANADTATGVAAATAAKHPATALAAHKAGSADDRAETKINVTADQVLAMARAQVGTSENAAGGGTKFQQWYANSQRAAETVARDGGSRTAYLNAAWCSMFVSWVGEQTGARPQVGWDAYTVAHAKWFAANHRWGTVAKPGAVVFFSWSGGKSLSDIQHVGFVVKDNQNGTISTIEGNTGNGKVEERIRPKSQVVGYGYPQYAG</sequence>
<feature type="signal peptide" evidence="1">
    <location>
        <begin position="1"/>
        <end position="32"/>
    </location>
</feature>